<reference evidence="1" key="1">
    <citation type="submission" date="2020-12" db="EMBL/GenBank/DDBJ databases">
        <title>Metabolic potential, ecology and presence of endohyphal bacteria is reflected in genomic diversity of Mucoromycotina.</title>
        <authorList>
            <person name="Muszewska A."/>
            <person name="Okrasinska A."/>
            <person name="Steczkiewicz K."/>
            <person name="Drgas O."/>
            <person name="Orlowska M."/>
            <person name="Perlinska-Lenart U."/>
            <person name="Aleksandrzak-Piekarczyk T."/>
            <person name="Szatraj K."/>
            <person name="Zielenkiewicz U."/>
            <person name="Pilsyk S."/>
            <person name="Malc E."/>
            <person name="Mieczkowski P."/>
            <person name="Kruszewska J.S."/>
            <person name="Biernat P."/>
            <person name="Pawlowska J."/>
        </authorList>
    </citation>
    <scope>NUCLEOTIDE SEQUENCE</scope>
    <source>
        <strain evidence="1">WA0000017839</strain>
    </source>
</reference>
<keyword evidence="2" id="KW-1185">Reference proteome</keyword>
<gene>
    <name evidence="1" type="ORF">INT47_007030</name>
</gene>
<dbReference type="Proteomes" id="UP000603453">
    <property type="component" value="Unassembled WGS sequence"/>
</dbReference>
<protein>
    <submittedName>
        <fullName evidence="1">Uncharacterized protein</fullName>
    </submittedName>
</protein>
<evidence type="ECO:0000313" key="1">
    <source>
        <dbReference type="EMBL" id="KAG2204036.1"/>
    </source>
</evidence>
<accession>A0A8H7UZ35</accession>
<dbReference type="AlphaFoldDB" id="A0A8H7UZ35"/>
<dbReference type="EMBL" id="JAEPRD010000047">
    <property type="protein sequence ID" value="KAG2204036.1"/>
    <property type="molecule type" value="Genomic_DNA"/>
</dbReference>
<dbReference type="OrthoDB" id="2262048at2759"/>
<evidence type="ECO:0000313" key="2">
    <source>
        <dbReference type="Proteomes" id="UP000603453"/>
    </source>
</evidence>
<comment type="caution">
    <text evidence="1">The sequence shown here is derived from an EMBL/GenBank/DDBJ whole genome shotgun (WGS) entry which is preliminary data.</text>
</comment>
<organism evidence="1 2">
    <name type="scientific">Mucor saturninus</name>
    <dbReference type="NCBI Taxonomy" id="64648"/>
    <lineage>
        <taxon>Eukaryota</taxon>
        <taxon>Fungi</taxon>
        <taxon>Fungi incertae sedis</taxon>
        <taxon>Mucoromycota</taxon>
        <taxon>Mucoromycotina</taxon>
        <taxon>Mucoromycetes</taxon>
        <taxon>Mucorales</taxon>
        <taxon>Mucorineae</taxon>
        <taxon>Mucoraceae</taxon>
        <taxon>Mucor</taxon>
    </lineage>
</organism>
<sequence length="58" mass="6869">METQRKVECDYNPLKACLEANNNDRAKCIKEWDEFQRACREKKQLANDKSDCEACQKK</sequence>
<proteinExistence type="predicted"/>
<name>A0A8H7UZ35_9FUNG</name>